<dbReference type="SUPFAM" id="SSF47384">
    <property type="entry name" value="Homodimeric domain of signal transducing histidine kinase"/>
    <property type="match status" value="1"/>
</dbReference>
<feature type="transmembrane region" description="Helical" evidence="14">
    <location>
        <begin position="16"/>
        <end position="43"/>
    </location>
</feature>
<evidence type="ECO:0000256" key="12">
    <source>
        <dbReference type="ARBA" id="ARBA00023012"/>
    </source>
</evidence>
<dbReference type="SMART" id="SM00387">
    <property type="entry name" value="HATPase_c"/>
    <property type="match status" value="1"/>
</dbReference>
<gene>
    <name evidence="17" type="ORF">GCM10010912_37980</name>
</gene>
<dbReference type="Pfam" id="PF02518">
    <property type="entry name" value="HATPase_c"/>
    <property type="match status" value="1"/>
</dbReference>
<dbReference type="SMART" id="SM00304">
    <property type="entry name" value="HAMP"/>
    <property type="match status" value="1"/>
</dbReference>
<dbReference type="PRINTS" id="PR00344">
    <property type="entry name" value="BCTRLSENSOR"/>
</dbReference>
<evidence type="ECO:0000256" key="4">
    <source>
        <dbReference type="ARBA" id="ARBA00022475"/>
    </source>
</evidence>
<evidence type="ECO:0000259" key="16">
    <source>
        <dbReference type="PROSITE" id="PS50885"/>
    </source>
</evidence>
<keyword evidence="9 17" id="KW-0418">Kinase</keyword>
<keyword evidence="6" id="KW-0808">Transferase</keyword>
<dbReference type="SMART" id="SM00388">
    <property type="entry name" value="HisKA"/>
    <property type="match status" value="1"/>
</dbReference>
<dbReference type="CDD" id="cd00082">
    <property type="entry name" value="HisKA"/>
    <property type="match status" value="1"/>
</dbReference>
<dbReference type="InterPro" id="IPR003594">
    <property type="entry name" value="HATPase_dom"/>
</dbReference>
<feature type="transmembrane region" description="Helical" evidence="14">
    <location>
        <begin position="171"/>
        <end position="196"/>
    </location>
</feature>
<keyword evidence="7 14" id="KW-0812">Transmembrane</keyword>
<dbReference type="PANTHER" id="PTHR45528">
    <property type="entry name" value="SENSOR HISTIDINE KINASE CPXA"/>
    <property type="match status" value="1"/>
</dbReference>
<proteinExistence type="predicted"/>
<dbReference type="GO" id="GO:0005524">
    <property type="term" value="F:ATP binding"/>
    <property type="evidence" value="ECO:0007669"/>
    <property type="project" value="UniProtKB-KW"/>
</dbReference>
<keyword evidence="10" id="KW-0067">ATP-binding</keyword>
<dbReference type="Gene3D" id="1.10.287.130">
    <property type="match status" value="1"/>
</dbReference>
<dbReference type="Pfam" id="PF00672">
    <property type="entry name" value="HAMP"/>
    <property type="match status" value="1"/>
</dbReference>
<keyword evidence="13 14" id="KW-0472">Membrane</keyword>
<dbReference type="GO" id="GO:0005886">
    <property type="term" value="C:plasma membrane"/>
    <property type="evidence" value="ECO:0007669"/>
    <property type="project" value="UniProtKB-SubCell"/>
</dbReference>
<dbReference type="InterPro" id="IPR005467">
    <property type="entry name" value="His_kinase_dom"/>
</dbReference>
<evidence type="ECO:0000256" key="1">
    <source>
        <dbReference type="ARBA" id="ARBA00000085"/>
    </source>
</evidence>
<dbReference type="SUPFAM" id="SSF55874">
    <property type="entry name" value="ATPase domain of HSP90 chaperone/DNA topoisomerase II/histidine kinase"/>
    <property type="match status" value="1"/>
</dbReference>
<keyword evidence="4" id="KW-1003">Cell membrane</keyword>
<evidence type="ECO:0000259" key="15">
    <source>
        <dbReference type="PROSITE" id="PS50109"/>
    </source>
</evidence>
<reference evidence="17" key="1">
    <citation type="journal article" date="2014" name="Int. J. Syst. Evol. Microbiol.">
        <title>Complete genome sequence of Corynebacterium casei LMG S-19264T (=DSM 44701T), isolated from a smear-ripened cheese.</title>
        <authorList>
            <consortium name="US DOE Joint Genome Institute (JGI-PGF)"/>
            <person name="Walter F."/>
            <person name="Albersmeier A."/>
            <person name="Kalinowski J."/>
            <person name="Ruckert C."/>
        </authorList>
    </citation>
    <scope>NUCLEOTIDE SEQUENCE</scope>
    <source>
        <strain evidence="17">CGMCC 1.16134</strain>
    </source>
</reference>
<protein>
    <recommendedName>
        <fullName evidence="3">histidine kinase</fullName>
        <ecNumber evidence="3">2.7.13.3</ecNumber>
    </recommendedName>
</protein>
<evidence type="ECO:0000256" key="6">
    <source>
        <dbReference type="ARBA" id="ARBA00022679"/>
    </source>
</evidence>
<dbReference type="Pfam" id="PF00512">
    <property type="entry name" value="HisKA"/>
    <property type="match status" value="1"/>
</dbReference>
<evidence type="ECO:0000256" key="3">
    <source>
        <dbReference type="ARBA" id="ARBA00012438"/>
    </source>
</evidence>
<dbReference type="GO" id="GO:0000155">
    <property type="term" value="F:phosphorelay sensor kinase activity"/>
    <property type="evidence" value="ECO:0007669"/>
    <property type="project" value="InterPro"/>
</dbReference>
<dbReference type="CDD" id="cd00075">
    <property type="entry name" value="HATPase"/>
    <property type="match status" value="1"/>
</dbReference>
<dbReference type="SUPFAM" id="SSF158472">
    <property type="entry name" value="HAMP domain-like"/>
    <property type="match status" value="1"/>
</dbReference>
<evidence type="ECO:0000313" key="17">
    <source>
        <dbReference type="EMBL" id="GGF89263.1"/>
    </source>
</evidence>
<dbReference type="Proteomes" id="UP000637643">
    <property type="component" value="Unassembled WGS sequence"/>
</dbReference>
<dbReference type="EMBL" id="BMKR01000016">
    <property type="protein sequence ID" value="GGF89263.1"/>
    <property type="molecule type" value="Genomic_DNA"/>
</dbReference>
<keyword evidence="12" id="KW-0902">Two-component regulatory system</keyword>
<comment type="catalytic activity">
    <reaction evidence="1">
        <text>ATP + protein L-histidine = ADP + protein N-phospho-L-histidine.</text>
        <dbReference type="EC" id="2.7.13.3"/>
    </reaction>
</comment>
<evidence type="ECO:0000256" key="14">
    <source>
        <dbReference type="SAM" id="Phobius"/>
    </source>
</evidence>
<evidence type="ECO:0000256" key="5">
    <source>
        <dbReference type="ARBA" id="ARBA00022553"/>
    </source>
</evidence>
<evidence type="ECO:0000313" key="18">
    <source>
        <dbReference type="Proteomes" id="UP000637643"/>
    </source>
</evidence>
<dbReference type="InterPro" id="IPR004358">
    <property type="entry name" value="Sig_transdc_His_kin-like_C"/>
</dbReference>
<keyword evidence="5" id="KW-0597">Phosphoprotein</keyword>
<evidence type="ECO:0000256" key="11">
    <source>
        <dbReference type="ARBA" id="ARBA00022989"/>
    </source>
</evidence>
<keyword evidence="11 14" id="KW-1133">Transmembrane helix</keyword>
<dbReference type="InterPro" id="IPR036890">
    <property type="entry name" value="HATPase_C_sf"/>
</dbReference>
<dbReference type="CDD" id="cd06225">
    <property type="entry name" value="HAMP"/>
    <property type="match status" value="1"/>
</dbReference>
<name>A0A917FM69_9BACL</name>
<dbReference type="PROSITE" id="PS50885">
    <property type="entry name" value="HAMP"/>
    <property type="match status" value="1"/>
</dbReference>
<dbReference type="InterPro" id="IPR050398">
    <property type="entry name" value="HssS/ArlS-like"/>
</dbReference>
<reference evidence="17" key="2">
    <citation type="submission" date="2020-09" db="EMBL/GenBank/DDBJ databases">
        <authorList>
            <person name="Sun Q."/>
            <person name="Zhou Y."/>
        </authorList>
    </citation>
    <scope>NUCLEOTIDE SEQUENCE</scope>
    <source>
        <strain evidence="17">CGMCC 1.16134</strain>
    </source>
</reference>
<comment type="caution">
    <text evidence="17">The sequence shown here is derived from an EMBL/GenBank/DDBJ whole genome shotgun (WGS) entry which is preliminary data.</text>
</comment>
<evidence type="ECO:0000256" key="2">
    <source>
        <dbReference type="ARBA" id="ARBA00004651"/>
    </source>
</evidence>
<dbReference type="InterPro" id="IPR003660">
    <property type="entry name" value="HAMP_dom"/>
</dbReference>
<dbReference type="AlphaFoldDB" id="A0A917FM69"/>
<sequence>MGSNSFIERYTIKKQLILTFLMILGSSLVMTVITILAGVSWLISNDGMQPANYYERQIPAIIRYVQQQQGALLLPQARTGLEQIIPLSGIRYQVLNADGEVQYGTVSEQLIKGKQELLRSLNTTELLDSTVGFGGSYARMIPVATAEGDLKGALVLLYKLQMSADSPSAHLLQLVGAGVLVCSPFIYIALFTTLFASRLGRRILRPVQELIQASERIRRQDLDVPITYNANNEIGRLSQAFEAMRRELKDSLLREWRLEQERRDLMDAIAHDFRTPMTIIQGNVELLEEAGALPEEKRMSHLNIIEHNVKRVNRLIQDILAVSEKELDYFPLMLAEVDVKTFLEMKEREIQYLGKPRQIVCTVTLEERRRHPGSPALLDVQRIAQVLDNIVANSLRFLPDGGELALRAILEEERLTLQIRDSGPGFAVEDIPFLFDKFYKGVQGQTGLGLYTARMIVRKHGGTIQAENLPDGGACVTFTVSIGQDEDSGCGP</sequence>
<dbReference type="PROSITE" id="PS50109">
    <property type="entry name" value="HIS_KIN"/>
    <property type="match status" value="1"/>
</dbReference>
<accession>A0A917FM69</accession>
<evidence type="ECO:0000256" key="7">
    <source>
        <dbReference type="ARBA" id="ARBA00022692"/>
    </source>
</evidence>
<feature type="domain" description="HAMP" evidence="16">
    <location>
        <begin position="201"/>
        <end position="253"/>
    </location>
</feature>
<evidence type="ECO:0000256" key="8">
    <source>
        <dbReference type="ARBA" id="ARBA00022741"/>
    </source>
</evidence>
<dbReference type="Gene3D" id="6.10.340.10">
    <property type="match status" value="1"/>
</dbReference>
<evidence type="ECO:0000256" key="10">
    <source>
        <dbReference type="ARBA" id="ARBA00022840"/>
    </source>
</evidence>
<organism evidence="17 18">
    <name type="scientific">Paenibacillus albidus</name>
    <dbReference type="NCBI Taxonomy" id="2041023"/>
    <lineage>
        <taxon>Bacteria</taxon>
        <taxon>Bacillati</taxon>
        <taxon>Bacillota</taxon>
        <taxon>Bacilli</taxon>
        <taxon>Bacillales</taxon>
        <taxon>Paenibacillaceae</taxon>
        <taxon>Paenibacillus</taxon>
    </lineage>
</organism>
<dbReference type="Gene3D" id="3.30.565.10">
    <property type="entry name" value="Histidine kinase-like ATPase, C-terminal domain"/>
    <property type="match status" value="1"/>
</dbReference>
<keyword evidence="8" id="KW-0547">Nucleotide-binding</keyword>
<comment type="subcellular location">
    <subcellularLocation>
        <location evidence="2">Cell membrane</location>
        <topology evidence="2">Multi-pass membrane protein</topology>
    </subcellularLocation>
</comment>
<dbReference type="EC" id="2.7.13.3" evidence="3"/>
<dbReference type="InterPro" id="IPR036097">
    <property type="entry name" value="HisK_dim/P_sf"/>
</dbReference>
<evidence type="ECO:0000256" key="9">
    <source>
        <dbReference type="ARBA" id="ARBA00022777"/>
    </source>
</evidence>
<evidence type="ECO:0000256" key="13">
    <source>
        <dbReference type="ARBA" id="ARBA00023136"/>
    </source>
</evidence>
<dbReference type="PANTHER" id="PTHR45528:SF1">
    <property type="entry name" value="SENSOR HISTIDINE KINASE CPXA"/>
    <property type="match status" value="1"/>
</dbReference>
<keyword evidence="18" id="KW-1185">Reference proteome</keyword>
<dbReference type="InterPro" id="IPR003661">
    <property type="entry name" value="HisK_dim/P_dom"/>
</dbReference>
<feature type="domain" description="Histidine kinase" evidence="15">
    <location>
        <begin position="268"/>
        <end position="484"/>
    </location>
</feature>
<dbReference type="RefSeq" id="WP_189027638.1">
    <property type="nucleotide sequence ID" value="NZ_BMKR01000016.1"/>
</dbReference>